<feature type="domain" description="Fe2OG dioxygenase" evidence="14">
    <location>
        <begin position="646"/>
        <end position="742"/>
    </location>
</feature>
<evidence type="ECO:0000259" key="14">
    <source>
        <dbReference type="PROSITE" id="PS51471"/>
    </source>
</evidence>
<dbReference type="STRING" id="7375.A0A0L0C2W1"/>
<keyword evidence="4" id="KW-0479">Metal-binding</keyword>
<comment type="cofactor">
    <cofactor evidence="1">
        <name>L-ascorbate</name>
        <dbReference type="ChEBI" id="CHEBI:38290"/>
    </cofactor>
</comment>
<evidence type="ECO:0000313" key="16">
    <source>
        <dbReference type="Proteomes" id="UP000037069"/>
    </source>
</evidence>
<accession>A0A0L0C2W1</accession>
<dbReference type="InterPro" id="IPR050757">
    <property type="entry name" value="Collagen_mod_GT25"/>
</dbReference>
<protein>
    <recommendedName>
        <fullName evidence="3">procollagen-lysine 5-dioxygenase</fullName>
        <ecNumber evidence="3">1.14.11.4</ecNumber>
    </recommendedName>
</protein>
<dbReference type="SUPFAM" id="SSF53448">
    <property type="entry name" value="Nucleotide-diphospho-sugar transferases"/>
    <property type="match status" value="1"/>
</dbReference>
<dbReference type="AlphaFoldDB" id="A0A0L0C2W1"/>
<dbReference type="EC" id="1.14.11.4" evidence="3"/>
<keyword evidence="6" id="KW-0256">Endoplasmic reticulum</keyword>
<dbReference type="PROSITE" id="PS51471">
    <property type="entry name" value="FE2OG_OXY"/>
    <property type="match status" value="1"/>
</dbReference>
<proteinExistence type="predicted"/>
<keyword evidence="7" id="KW-0847">Vitamin C</keyword>
<dbReference type="FunFam" id="2.60.120.620:FF:000026">
    <property type="entry name" value="Procollagen-lysine,2-oxoglutarate 5-dioxygenase"/>
    <property type="match status" value="1"/>
</dbReference>
<dbReference type="Pfam" id="PF25342">
    <property type="entry name" value="GT_PLOD"/>
    <property type="match status" value="1"/>
</dbReference>
<evidence type="ECO:0000256" key="12">
    <source>
        <dbReference type="ARBA" id="ARBA00047930"/>
    </source>
</evidence>
<dbReference type="GO" id="GO:0005783">
    <property type="term" value="C:endoplasmic reticulum"/>
    <property type="evidence" value="ECO:0007669"/>
    <property type="project" value="UniProtKB-SubCell"/>
</dbReference>
<dbReference type="GO" id="GO:0005506">
    <property type="term" value="F:iron ion binding"/>
    <property type="evidence" value="ECO:0007669"/>
    <property type="project" value="InterPro"/>
</dbReference>
<dbReference type="GO" id="GO:0031418">
    <property type="term" value="F:L-ascorbic acid binding"/>
    <property type="evidence" value="ECO:0007669"/>
    <property type="project" value="UniProtKB-KW"/>
</dbReference>
<dbReference type="InterPro" id="IPR044861">
    <property type="entry name" value="IPNS-like_FE2OG_OXY"/>
</dbReference>
<dbReference type="OMA" id="TDVACNH"/>
<evidence type="ECO:0000256" key="10">
    <source>
        <dbReference type="ARBA" id="ARBA00023004"/>
    </source>
</evidence>
<dbReference type="InterPro" id="IPR006620">
    <property type="entry name" value="Pro_4_hyd_alph"/>
</dbReference>
<feature type="chain" id="PRO_5005535705" description="procollagen-lysine 5-dioxygenase" evidence="13">
    <location>
        <begin position="32"/>
        <end position="742"/>
    </location>
</feature>
<comment type="caution">
    <text evidence="15">The sequence shown here is derived from an EMBL/GenBank/DDBJ whole genome shotgun (WGS) entry which is preliminary data.</text>
</comment>
<evidence type="ECO:0000256" key="11">
    <source>
        <dbReference type="ARBA" id="ARBA00023180"/>
    </source>
</evidence>
<evidence type="ECO:0000256" key="4">
    <source>
        <dbReference type="ARBA" id="ARBA00022723"/>
    </source>
</evidence>
<dbReference type="InterPro" id="IPR057589">
    <property type="entry name" value="GT_PLOD"/>
</dbReference>
<dbReference type="PANTHER" id="PTHR10730">
    <property type="entry name" value="PROCOLLAGEN-LYSINE,2-OXOGLUTARATE 5-DIOXYGENASE/GLYCOSYLTRANSFERASE 25 FAMILY MEMBER"/>
    <property type="match status" value="1"/>
</dbReference>
<evidence type="ECO:0000256" key="5">
    <source>
        <dbReference type="ARBA" id="ARBA00022729"/>
    </source>
</evidence>
<evidence type="ECO:0000256" key="13">
    <source>
        <dbReference type="SAM" id="SignalP"/>
    </source>
</evidence>
<evidence type="ECO:0000256" key="3">
    <source>
        <dbReference type="ARBA" id="ARBA00012264"/>
    </source>
</evidence>
<feature type="signal peptide" evidence="13">
    <location>
        <begin position="1"/>
        <end position="31"/>
    </location>
</feature>
<keyword evidence="9" id="KW-0560">Oxidoreductase</keyword>
<dbReference type="EMBL" id="JRES01001072">
    <property type="protein sequence ID" value="KNC25754.1"/>
    <property type="molecule type" value="Genomic_DNA"/>
</dbReference>
<evidence type="ECO:0000256" key="6">
    <source>
        <dbReference type="ARBA" id="ARBA00022824"/>
    </source>
</evidence>
<dbReference type="Gene3D" id="2.60.120.620">
    <property type="entry name" value="q2cbj1_9rhob like domain"/>
    <property type="match status" value="1"/>
</dbReference>
<dbReference type="InterPro" id="IPR029044">
    <property type="entry name" value="Nucleotide-diphossugar_trans"/>
</dbReference>
<dbReference type="OrthoDB" id="69177at2759"/>
<keyword evidence="16" id="KW-1185">Reference proteome</keyword>
<dbReference type="InterPro" id="IPR005123">
    <property type="entry name" value="Oxoglu/Fe-dep_dioxygenase_dom"/>
</dbReference>
<comment type="catalytic activity">
    <reaction evidence="12">
        <text>L-lysyl-[collagen] + 2-oxoglutarate + O2 = (5R)-5-hydroxy-L-lysyl-[collagen] + succinate + CO2</text>
        <dbReference type="Rhea" id="RHEA:16569"/>
        <dbReference type="Rhea" id="RHEA-COMP:12751"/>
        <dbReference type="Rhea" id="RHEA-COMP:12752"/>
        <dbReference type="ChEBI" id="CHEBI:15379"/>
        <dbReference type="ChEBI" id="CHEBI:16526"/>
        <dbReference type="ChEBI" id="CHEBI:16810"/>
        <dbReference type="ChEBI" id="CHEBI:29969"/>
        <dbReference type="ChEBI" id="CHEBI:30031"/>
        <dbReference type="ChEBI" id="CHEBI:133442"/>
        <dbReference type="EC" id="1.14.11.4"/>
    </reaction>
</comment>
<dbReference type="GO" id="GO:0008475">
    <property type="term" value="F:procollagen-lysine 5-dioxygenase activity"/>
    <property type="evidence" value="ECO:0007669"/>
    <property type="project" value="UniProtKB-EC"/>
</dbReference>
<evidence type="ECO:0000256" key="2">
    <source>
        <dbReference type="ARBA" id="ARBA00004240"/>
    </source>
</evidence>
<gene>
    <name evidence="15" type="ORF">FF38_10388</name>
</gene>
<keyword evidence="8" id="KW-0223">Dioxygenase</keyword>
<keyword evidence="5 13" id="KW-0732">Signal</keyword>
<dbReference type="Pfam" id="PF03171">
    <property type="entry name" value="2OG-FeII_Oxy"/>
    <property type="match status" value="1"/>
</dbReference>
<dbReference type="SMART" id="SM00702">
    <property type="entry name" value="P4Hc"/>
    <property type="match status" value="1"/>
</dbReference>
<reference evidence="15 16" key="1">
    <citation type="journal article" date="2015" name="Nat. Commun.">
        <title>Lucilia cuprina genome unlocks parasitic fly biology to underpin future interventions.</title>
        <authorList>
            <person name="Anstead C.A."/>
            <person name="Korhonen P.K."/>
            <person name="Young N.D."/>
            <person name="Hall R.S."/>
            <person name="Jex A.R."/>
            <person name="Murali S.C."/>
            <person name="Hughes D.S."/>
            <person name="Lee S.F."/>
            <person name="Perry T."/>
            <person name="Stroehlein A.J."/>
            <person name="Ansell B.R."/>
            <person name="Breugelmans B."/>
            <person name="Hofmann A."/>
            <person name="Qu J."/>
            <person name="Dugan S."/>
            <person name="Lee S.L."/>
            <person name="Chao H."/>
            <person name="Dinh H."/>
            <person name="Han Y."/>
            <person name="Doddapaneni H.V."/>
            <person name="Worley K.C."/>
            <person name="Muzny D.M."/>
            <person name="Ioannidis P."/>
            <person name="Waterhouse R.M."/>
            <person name="Zdobnov E.M."/>
            <person name="James P.J."/>
            <person name="Bagnall N.H."/>
            <person name="Kotze A.C."/>
            <person name="Gibbs R.A."/>
            <person name="Richards S."/>
            <person name="Batterham P."/>
            <person name="Gasser R.B."/>
        </authorList>
    </citation>
    <scope>NUCLEOTIDE SEQUENCE [LARGE SCALE GENOMIC DNA]</scope>
    <source>
        <strain evidence="15 16">LS</strain>
        <tissue evidence="15">Full body</tissue>
    </source>
</reference>
<name>A0A0L0C2W1_LUCCU</name>
<evidence type="ECO:0000313" key="15">
    <source>
        <dbReference type="EMBL" id="KNC25754.1"/>
    </source>
</evidence>
<keyword evidence="10" id="KW-0408">Iron</keyword>
<keyword evidence="11" id="KW-0325">Glycoprotein</keyword>
<dbReference type="Proteomes" id="UP000037069">
    <property type="component" value="Unassembled WGS sequence"/>
</dbReference>
<dbReference type="PANTHER" id="PTHR10730:SF45">
    <property type="entry name" value="PROCOLLAGEN-LYSINE,2-OXOGLUTARATE 5-DIOXYGENASE"/>
    <property type="match status" value="1"/>
</dbReference>
<evidence type="ECO:0000256" key="1">
    <source>
        <dbReference type="ARBA" id="ARBA00001961"/>
    </source>
</evidence>
<evidence type="ECO:0000256" key="9">
    <source>
        <dbReference type="ARBA" id="ARBA00023002"/>
    </source>
</evidence>
<evidence type="ECO:0000256" key="8">
    <source>
        <dbReference type="ARBA" id="ARBA00022964"/>
    </source>
</evidence>
<evidence type="ECO:0000256" key="7">
    <source>
        <dbReference type="ARBA" id="ARBA00022896"/>
    </source>
</evidence>
<organism evidence="15 16">
    <name type="scientific">Lucilia cuprina</name>
    <name type="common">Green bottle fly</name>
    <name type="synonym">Australian sheep blowfly</name>
    <dbReference type="NCBI Taxonomy" id="7375"/>
    <lineage>
        <taxon>Eukaryota</taxon>
        <taxon>Metazoa</taxon>
        <taxon>Ecdysozoa</taxon>
        <taxon>Arthropoda</taxon>
        <taxon>Hexapoda</taxon>
        <taxon>Insecta</taxon>
        <taxon>Pterygota</taxon>
        <taxon>Neoptera</taxon>
        <taxon>Endopterygota</taxon>
        <taxon>Diptera</taxon>
        <taxon>Brachycera</taxon>
        <taxon>Muscomorpha</taxon>
        <taxon>Oestroidea</taxon>
        <taxon>Calliphoridae</taxon>
        <taxon>Luciliinae</taxon>
        <taxon>Lucilia</taxon>
    </lineage>
</organism>
<comment type="subcellular location">
    <subcellularLocation>
        <location evidence="2">Endoplasmic reticulum</location>
    </subcellularLocation>
</comment>
<sequence length="742" mass="84943">MFKLHKTTKSLCRLLVLLFLYNTCLLGGVLAAGGDLTEAEEKAAVLDAKVKVFTVATEETDGFLRYIRSAKVYGIEVTPLGMYKKWKGGDMEGPGGGFKVNLLREALKPFKDEKDTIILFTDSYDVLFTTGLQEILQKFKESNAKILFSAEKYCWPDESLANKYPVVEPNASPYLNSGAFIGYAPQVWALLDAEIADTDDDQLYYTKVFLNEELRNKLGMKLDTTSVLFQNLNGAKDDVKLDVDLDTNEGVLKNINFLTTPSILHGNGPSKLELNAFANYLAKTFSGTCLLCREDRVELQENQLPTVALSIMITQAVPFFDMFLNKTAELNYPKNKMHLFVYSGVEFHDALAKSFVNHYKSEYITSKIVLSTDEFDERRARQLALQQAQQNEVDYAFFVDADVHIDDPDVLRELLSLDKQFAAPVVSKYNELWSNFWGALSEGGYYARSPDYVDIVKGDILGIWNVPYVSSIYLIRNTAFKHINYEHKYFDPDMAMCDSLRIKGVHMFIINDRIYGHLVQAEGFDTTVARPDFYTLFSNKFDWIKKYIHPNFTQQLEANYTYIQPCPDVYWFQIATDAFCDDLVAIMETFGKWSDGSSKDERLEGGYEAVPTRDIHMKQVGLDQLWLQFLNLFVRPLQEKVFLGYYHNPVRSLMNFVVRYRPDEQPFLRPHHDSSTYTINIALNRAGIDYEGGGCRFLRYNCSVTATKKGWMLMHPGRLTHYHEGLRVTNGTRYIMISFIDP</sequence>